<dbReference type="PANTHER" id="PTHR11579">
    <property type="entry name" value="PROTEIN-L-ISOASPARTATE O-METHYLTRANSFERASE"/>
    <property type="match status" value="1"/>
</dbReference>
<keyword evidence="7" id="KW-0949">S-adenosyl-L-methionine</keyword>
<dbReference type="GO" id="GO:0004719">
    <property type="term" value="F:protein-L-isoaspartate (D-aspartate) O-methyltransferase activity"/>
    <property type="evidence" value="ECO:0007669"/>
    <property type="project" value="UniProtKB-EC"/>
</dbReference>
<dbReference type="PROSITE" id="PS01279">
    <property type="entry name" value="PCMT"/>
    <property type="match status" value="1"/>
</dbReference>
<organism evidence="8">
    <name type="scientific">marine sediment metagenome</name>
    <dbReference type="NCBI Taxonomy" id="412755"/>
    <lineage>
        <taxon>unclassified sequences</taxon>
        <taxon>metagenomes</taxon>
        <taxon>ecological metagenomes</taxon>
    </lineage>
</organism>
<evidence type="ECO:0000256" key="1">
    <source>
        <dbReference type="ARBA" id="ARBA00004496"/>
    </source>
</evidence>
<keyword evidence="6" id="KW-0808">Transferase</keyword>
<dbReference type="InterPro" id="IPR000682">
    <property type="entry name" value="PCMT"/>
</dbReference>
<evidence type="ECO:0000256" key="5">
    <source>
        <dbReference type="ARBA" id="ARBA00022603"/>
    </source>
</evidence>
<dbReference type="EC" id="2.1.1.77" evidence="3"/>
<comment type="caution">
    <text evidence="8">The sequence shown here is derived from an EMBL/GenBank/DDBJ whole genome shotgun (WGS) entry which is preliminary data.</text>
</comment>
<evidence type="ECO:0000256" key="3">
    <source>
        <dbReference type="ARBA" id="ARBA00011890"/>
    </source>
</evidence>
<gene>
    <name evidence="8" type="ORF">S01H4_01564</name>
</gene>
<dbReference type="NCBIfam" id="NF001453">
    <property type="entry name" value="PRK00312.1"/>
    <property type="match status" value="1"/>
</dbReference>
<keyword evidence="4" id="KW-0963">Cytoplasm</keyword>
<evidence type="ECO:0000313" key="8">
    <source>
        <dbReference type="EMBL" id="GAG69844.1"/>
    </source>
</evidence>
<proteinExistence type="inferred from homology"/>
<sequence length="221" mass="24552">MLIRKNEVIFMNFEKAREEMIRHQIKGRGIRDKRVLFAMSSIPREKFVLEREEDNAYLDCPLPIGMGQTISQPFMVALMTQCLSLKGSETVLEVGTGSGYQAAILSKLAKMVYTIERFSALADRAEKIFKELEIKNVKVIVGDGSKGLEEYSPYDGIIVTAGSPEIPGSLIEQLNEIGRIVIPVGNSFSQDLLLGIKEKGKLKISNYGGCVFVPLVGKYGW</sequence>
<dbReference type="GO" id="GO:0005737">
    <property type="term" value="C:cytoplasm"/>
    <property type="evidence" value="ECO:0007669"/>
    <property type="project" value="UniProtKB-SubCell"/>
</dbReference>
<reference evidence="8" key="1">
    <citation type="journal article" date="2014" name="Front. Microbiol.">
        <title>High frequency of phylogenetically diverse reductive dehalogenase-homologous genes in deep subseafloor sedimentary metagenomes.</title>
        <authorList>
            <person name="Kawai M."/>
            <person name="Futagami T."/>
            <person name="Toyoda A."/>
            <person name="Takaki Y."/>
            <person name="Nishi S."/>
            <person name="Hori S."/>
            <person name="Arai W."/>
            <person name="Tsubouchi T."/>
            <person name="Morono Y."/>
            <person name="Uchiyama I."/>
            <person name="Ito T."/>
            <person name="Fujiyama A."/>
            <person name="Inagaki F."/>
            <person name="Takami H."/>
        </authorList>
    </citation>
    <scope>NUCLEOTIDE SEQUENCE</scope>
    <source>
        <strain evidence="8">Expedition CK06-06</strain>
    </source>
</reference>
<dbReference type="GO" id="GO:0032259">
    <property type="term" value="P:methylation"/>
    <property type="evidence" value="ECO:0007669"/>
    <property type="project" value="UniProtKB-KW"/>
</dbReference>
<keyword evidence="5" id="KW-0489">Methyltransferase</keyword>
<dbReference type="FunFam" id="3.40.50.150:FF:000010">
    <property type="entry name" value="Protein-L-isoaspartate O-methyltransferase"/>
    <property type="match status" value="1"/>
</dbReference>
<evidence type="ECO:0000256" key="2">
    <source>
        <dbReference type="ARBA" id="ARBA00005369"/>
    </source>
</evidence>
<dbReference type="NCBIfam" id="TIGR00080">
    <property type="entry name" value="pimt"/>
    <property type="match status" value="1"/>
</dbReference>
<dbReference type="SUPFAM" id="SSF53335">
    <property type="entry name" value="S-adenosyl-L-methionine-dependent methyltransferases"/>
    <property type="match status" value="1"/>
</dbReference>
<comment type="subcellular location">
    <subcellularLocation>
        <location evidence="1">Cytoplasm</location>
    </subcellularLocation>
</comment>
<evidence type="ECO:0000256" key="7">
    <source>
        <dbReference type="ARBA" id="ARBA00022691"/>
    </source>
</evidence>
<dbReference type="PANTHER" id="PTHR11579:SF0">
    <property type="entry name" value="PROTEIN-L-ISOASPARTATE(D-ASPARTATE) O-METHYLTRANSFERASE"/>
    <property type="match status" value="1"/>
</dbReference>
<dbReference type="AlphaFoldDB" id="X0ZK97"/>
<dbReference type="Pfam" id="PF01135">
    <property type="entry name" value="PCMT"/>
    <property type="match status" value="1"/>
</dbReference>
<accession>X0ZK97</accession>
<evidence type="ECO:0000256" key="4">
    <source>
        <dbReference type="ARBA" id="ARBA00022490"/>
    </source>
</evidence>
<dbReference type="EMBL" id="BART01000291">
    <property type="protein sequence ID" value="GAG69844.1"/>
    <property type="molecule type" value="Genomic_DNA"/>
</dbReference>
<dbReference type="CDD" id="cd02440">
    <property type="entry name" value="AdoMet_MTases"/>
    <property type="match status" value="1"/>
</dbReference>
<dbReference type="InterPro" id="IPR029063">
    <property type="entry name" value="SAM-dependent_MTases_sf"/>
</dbReference>
<name>X0ZK97_9ZZZZ</name>
<evidence type="ECO:0000256" key="6">
    <source>
        <dbReference type="ARBA" id="ARBA00022679"/>
    </source>
</evidence>
<protein>
    <recommendedName>
        <fullName evidence="3">protein-L-isoaspartate(D-aspartate) O-methyltransferase</fullName>
        <ecNumber evidence="3">2.1.1.77</ecNumber>
    </recommendedName>
</protein>
<dbReference type="HAMAP" id="MF_00090">
    <property type="entry name" value="PIMT"/>
    <property type="match status" value="1"/>
</dbReference>
<dbReference type="Gene3D" id="3.40.50.150">
    <property type="entry name" value="Vaccinia Virus protein VP39"/>
    <property type="match status" value="1"/>
</dbReference>
<comment type="similarity">
    <text evidence="2">Belongs to the methyltransferase superfamily. L-isoaspartyl/D-aspartyl protein methyltransferase family.</text>
</comment>